<feature type="signal peptide" evidence="1">
    <location>
        <begin position="1"/>
        <end position="18"/>
    </location>
</feature>
<reference evidence="2" key="1">
    <citation type="submission" date="2018-02" db="EMBL/GenBank/DDBJ databases">
        <title>Rhizophora mucronata_Transcriptome.</title>
        <authorList>
            <person name="Meera S.P."/>
            <person name="Sreeshan A."/>
            <person name="Augustine A."/>
        </authorList>
    </citation>
    <scope>NUCLEOTIDE SEQUENCE</scope>
    <source>
        <tissue evidence="2">Leaf</tissue>
    </source>
</reference>
<evidence type="ECO:0000313" key="2">
    <source>
        <dbReference type="EMBL" id="MBX70744.1"/>
    </source>
</evidence>
<name>A0A2P2QV44_RHIMU</name>
<evidence type="ECO:0000256" key="1">
    <source>
        <dbReference type="SAM" id="SignalP"/>
    </source>
</evidence>
<proteinExistence type="predicted"/>
<keyword evidence="1" id="KW-0732">Signal</keyword>
<dbReference type="AlphaFoldDB" id="A0A2P2QV44"/>
<sequence>MLLFKLLCSLFRAVRMWGYCITTPDKSKDTKGENWNGDVFH</sequence>
<accession>A0A2P2QV44</accession>
<protein>
    <submittedName>
        <fullName evidence="2">Uncharacterized protein</fullName>
    </submittedName>
</protein>
<dbReference type="EMBL" id="GGEC01090260">
    <property type="protein sequence ID" value="MBX70744.1"/>
    <property type="molecule type" value="Transcribed_RNA"/>
</dbReference>
<organism evidence="2">
    <name type="scientific">Rhizophora mucronata</name>
    <name type="common">Asiatic mangrove</name>
    <dbReference type="NCBI Taxonomy" id="61149"/>
    <lineage>
        <taxon>Eukaryota</taxon>
        <taxon>Viridiplantae</taxon>
        <taxon>Streptophyta</taxon>
        <taxon>Embryophyta</taxon>
        <taxon>Tracheophyta</taxon>
        <taxon>Spermatophyta</taxon>
        <taxon>Magnoliopsida</taxon>
        <taxon>eudicotyledons</taxon>
        <taxon>Gunneridae</taxon>
        <taxon>Pentapetalae</taxon>
        <taxon>rosids</taxon>
        <taxon>fabids</taxon>
        <taxon>Malpighiales</taxon>
        <taxon>Rhizophoraceae</taxon>
        <taxon>Rhizophora</taxon>
    </lineage>
</organism>
<feature type="chain" id="PRO_5015193356" evidence="1">
    <location>
        <begin position="19"/>
        <end position="41"/>
    </location>
</feature>